<gene>
    <name evidence="7" type="ORF">SAMN05443638_1416</name>
</gene>
<feature type="domain" description="RNA polymerase sigma-70 region 2" evidence="5">
    <location>
        <begin position="21"/>
        <end position="93"/>
    </location>
</feature>
<dbReference type="RefSeq" id="WP_072897755.1">
    <property type="nucleotide sequence ID" value="NZ_FQVM01000041.1"/>
</dbReference>
<dbReference type="Proteomes" id="UP000184035">
    <property type="component" value="Unassembled WGS sequence"/>
</dbReference>
<dbReference type="InterPro" id="IPR036388">
    <property type="entry name" value="WH-like_DNA-bd_sf"/>
</dbReference>
<evidence type="ECO:0000256" key="3">
    <source>
        <dbReference type="ARBA" id="ARBA00023125"/>
    </source>
</evidence>
<evidence type="ECO:0000256" key="4">
    <source>
        <dbReference type="ARBA" id="ARBA00023163"/>
    </source>
</evidence>
<dbReference type="PANTHER" id="PTHR30603:SF47">
    <property type="entry name" value="RNA POLYMERASE SIGMA FACTOR SIGD, CHLOROPLASTIC"/>
    <property type="match status" value="1"/>
</dbReference>
<dbReference type="PRINTS" id="PR00046">
    <property type="entry name" value="SIGMA70FCT"/>
</dbReference>
<evidence type="ECO:0000256" key="1">
    <source>
        <dbReference type="ARBA" id="ARBA00023015"/>
    </source>
</evidence>
<dbReference type="InterPro" id="IPR014284">
    <property type="entry name" value="RNA_pol_sigma-70_dom"/>
</dbReference>
<organism evidence="7 8">
    <name type="scientific">Clostridium fallax</name>
    <dbReference type="NCBI Taxonomy" id="1533"/>
    <lineage>
        <taxon>Bacteria</taxon>
        <taxon>Bacillati</taxon>
        <taxon>Bacillota</taxon>
        <taxon>Clostridia</taxon>
        <taxon>Eubacteriales</taxon>
        <taxon>Clostridiaceae</taxon>
        <taxon>Clostridium</taxon>
    </lineage>
</organism>
<dbReference type="PANTHER" id="PTHR30603">
    <property type="entry name" value="RNA POLYMERASE SIGMA FACTOR RPO"/>
    <property type="match status" value="1"/>
</dbReference>
<reference evidence="7 8" key="1">
    <citation type="submission" date="2016-11" db="EMBL/GenBank/DDBJ databases">
        <authorList>
            <person name="Jaros S."/>
            <person name="Januszkiewicz K."/>
            <person name="Wedrychowicz H."/>
        </authorList>
    </citation>
    <scope>NUCLEOTIDE SEQUENCE [LARGE SCALE GENOMIC DNA]</scope>
    <source>
        <strain evidence="7 8">DSM 2631</strain>
    </source>
</reference>
<dbReference type="Pfam" id="PF04545">
    <property type="entry name" value="Sigma70_r4"/>
    <property type="match status" value="1"/>
</dbReference>
<feature type="domain" description="RNA polymerase sigma-70 region 4" evidence="6">
    <location>
        <begin position="151"/>
        <end position="196"/>
    </location>
</feature>
<evidence type="ECO:0000259" key="6">
    <source>
        <dbReference type="Pfam" id="PF04545"/>
    </source>
</evidence>
<dbReference type="EMBL" id="FQVM01000041">
    <property type="protein sequence ID" value="SHF15208.1"/>
    <property type="molecule type" value="Genomic_DNA"/>
</dbReference>
<dbReference type="Gene3D" id="1.20.120.1810">
    <property type="match status" value="1"/>
</dbReference>
<proteinExistence type="predicted"/>
<dbReference type="InterPro" id="IPR050239">
    <property type="entry name" value="Sigma-70_RNA_pol_init_factors"/>
</dbReference>
<dbReference type="InterPro" id="IPR007627">
    <property type="entry name" value="RNA_pol_sigma70_r2"/>
</dbReference>
<dbReference type="GO" id="GO:0006352">
    <property type="term" value="P:DNA-templated transcription initiation"/>
    <property type="evidence" value="ECO:0007669"/>
    <property type="project" value="InterPro"/>
</dbReference>
<evidence type="ECO:0000259" key="5">
    <source>
        <dbReference type="Pfam" id="PF04542"/>
    </source>
</evidence>
<dbReference type="GO" id="GO:0003677">
    <property type="term" value="F:DNA binding"/>
    <property type="evidence" value="ECO:0007669"/>
    <property type="project" value="UniProtKB-KW"/>
</dbReference>
<dbReference type="Gene3D" id="1.10.10.10">
    <property type="entry name" value="Winged helix-like DNA-binding domain superfamily/Winged helix DNA-binding domain"/>
    <property type="match status" value="1"/>
</dbReference>
<keyword evidence="3" id="KW-0238">DNA-binding</keyword>
<accession>A0A1M4ZB73</accession>
<dbReference type="CDD" id="cd06171">
    <property type="entry name" value="Sigma70_r4"/>
    <property type="match status" value="1"/>
</dbReference>
<dbReference type="InterPro" id="IPR013324">
    <property type="entry name" value="RNA_pol_sigma_r3/r4-like"/>
</dbReference>
<dbReference type="SUPFAM" id="SSF88946">
    <property type="entry name" value="Sigma2 domain of RNA polymerase sigma factors"/>
    <property type="match status" value="1"/>
</dbReference>
<evidence type="ECO:0000313" key="8">
    <source>
        <dbReference type="Proteomes" id="UP000184035"/>
    </source>
</evidence>
<dbReference type="InterPro" id="IPR000943">
    <property type="entry name" value="RNA_pol_sigma70"/>
</dbReference>
<evidence type="ECO:0000256" key="2">
    <source>
        <dbReference type="ARBA" id="ARBA00023082"/>
    </source>
</evidence>
<dbReference type="InterPro" id="IPR007630">
    <property type="entry name" value="RNA_pol_sigma70_r4"/>
</dbReference>
<protein>
    <submittedName>
        <fullName evidence="7">RNA polymerase primary sigma factor/RNA polymerase sporulation-specific sigma factor</fullName>
    </submittedName>
</protein>
<dbReference type="GO" id="GO:0016987">
    <property type="term" value="F:sigma factor activity"/>
    <property type="evidence" value="ECO:0007669"/>
    <property type="project" value="UniProtKB-KW"/>
</dbReference>
<dbReference type="STRING" id="1533.SAMN05443638_1416"/>
<dbReference type="Pfam" id="PF04542">
    <property type="entry name" value="Sigma70_r2"/>
    <property type="match status" value="1"/>
</dbReference>
<name>A0A1M4ZB73_9CLOT</name>
<dbReference type="NCBIfam" id="TIGR02937">
    <property type="entry name" value="sigma70-ECF"/>
    <property type="match status" value="1"/>
</dbReference>
<keyword evidence="8" id="KW-1185">Reference proteome</keyword>
<keyword evidence="4" id="KW-0804">Transcription</keyword>
<dbReference type="SUPFAM" id="SSF88659">
    <property type="entry name" value="Sigma3 and sigma4 domains of RNA polymerase sigma factors"/>
    <property type="match status" value="1"/>
</dbReference>
<keyword evidence="2" id="KW-0731">Sigma factor</keyword>
<dbReference type="OrthoDB" id="1779676at2"/>
<keyword evidence="1" id="KW-0805">Transcription regulation</keyword>
<dbReference type="AlphaFoldDB" id="A0A1M4ZB73"/>
<evidence type="ECO:0000313" key="7">
    <source>
        <dbReference type="EMBL" id="SHF15208.1"/>
    </source>
</evidence>
<dbReference type="InterPro" id="IPR013325">
    <property type="entry name" value="RNA_pol_sigma_r2"/>
</dbReference>
<sequence>MTNEELVVLYQQGDKRALNSLIECNKGIIYKLVNKFYVEKTNSIDREDLEQEAAIGLIIAAQKYDVNNERKAKFITYAIHWIYQRIQRFMEQKNTNNETSLNIHIGEDEENELIDTVKDIDYSYENVEERIYIHQLRQELEKVMKEYTTLQEREILKLRSGWDSNNTMSLSEVAELFNINIGRVRTIEDRAYRKLRRTKWGENKAKEFYARKRIESIYSIDKTIDSINFADKYLCM</sequence>